<keyword evidence="2" id="KW-1185">Reference proteome</keyword>
<sequence>MPVIMETRPGVYRKNAWVSHIYGVRPGAARYQADLQPEQRDSFTNLLLLCLPHHEEVDDEKTGEELYPPDVLRRWKIEHEGGNGPALAALGPIDADVLTTLLTAVFTPPLDRLEAITKRLEETGVANADTVAELQQVLAVLTMTTEGIDARTARALSFAAEVFGTSTFHKSALHLGHAAEVLPGVAKRIAGATDTLGRFR</sequence>
<protein>
    <recommendedName>
        <fullName evidence="3">HNH endonuclease</fullName>
    </recommendedName>
</protein>
<evidence type="ECO:0000313" key="2">
    <source>
        <dbReference type="Proteomes" id="UP001156441"/>
    </source>
</evidence>
<dbReference type="EMBL" id="JAFFZE010000003">
    <property type="protein sequence ID" value="MCT2581748.1"/>
    <property type="molecule type" value="Genomic_DNA"/>
</dbReference>
<accession>A0ABT2J1R2</accession>
<dbReference type="Proteomes" id="UP001156441">
    <property type="component" value="Unassembled WGS sequence"/>
</dbReference>
<proteinExistence type="predicted"/>
<name>A0ABT2J1R2_9PSEU</name>
<reference evidence="1 2" key="1">
    <citation type="submission" date="2021-02" db="EMBL/GenBank/DDBJ databases">
        <title>Actinophytocola xerophila sp. nov., isolated from soil of cotton cropping field.</title>
        <authorList>
            <person name="Huang R."/>
            <person name="Chen X."/>
            <person name="Ge X."/>
            <person name="Liu W."/>
        </authorList>
    </citation>
    <scope>NUCLEOTIDE SEQUENCE [LARGE SCALE GENOMIC DNA]</scope>
    <source>
        <strain evidence="1 2">S1-96</strain>
    </source>
</reference>
<comment type="caution">
    <text evidence="1">The sequence shown here is derived from an EMBL/GenBank/DDBJ whole genome shotgun (WGS) entry which is preliminary data.</text>
</comment>
<evidence type="ECO:0008006" key="3">
    <source>
        <dbReference type="Google" id="ProtNLM"/>
    </source>
</evidence>
<evidence type="ECO:0000313" key="1">
    <source>
        <dbReference type="EMBL" id="MCT2581748.1"/>
    </source>
</evidence>
<dbReference type="RefSeq" id="WP_260189102.1">
    <property type="nucleotide sequence ID" value="NZ_JAFFZE010000003.1"/>
</dbReference>
<organism evidence="1 2">
    <name type="scientific">Actinophytocola gossypii</name>
    <dbReference type="NCBI Taxonomy" id="2812003"/>
    <lineage>
        <taxon>Bacteria</taxon>
        <taxon>Bacillati</taxon>
        <taxon>Actinomycetota</taxon>
        <taxon>Actinomycetes</taxon>
        <taxon>Pseudonocardiales</taxon>
        <taxon>Pseudonocardiaceae</taxon>
    </lineage>
</organism>
<gene>
    <name evidence="1" type="ORF">JT362_01260</name>
</gene>